<dbReference type="AlphaFoldDB" id="A0A1H6R4J6"/>
<gene>
    <name evidence="1" type="ORF">SAMN04488018_10174</name>
</gene>
<evidence type="ECO:0000313" key="1">
    <source>
        <dbReference type="EMBL" id="SEI48144.1"/>
    </source>
</evidence>
<name>A0A1H6R4J6_9FLAO</name>
<dbReference type="PROSITE" id="PS51257">
    <property type="entry name" value="PROKAR_LIPOPROTEIN"/>
    <property type="match status" value="1"/>
</dbReference>
<sequence length="143" mass="16555">MKNISLVIMVLVMIFVVGCSKEDLPENSRDISVQYTGNSVENRERKEYTHFYFKVKSKVNTVMQGYVEAITINNEKVTTSRFSLNMGETKEISIRRDGVLKKEYIKSYKVYAIPLNFDAFPKPAIPNRNFIGQPTTGFPMKWR</sequence>
<dbReference type="RefSeq" id="WP_074744027.1">
    <property type="nucleotide sequence ID" value="NZ_FNYS01000001.1"/>
</dbReference>
<proteinExistence type="predicted"/>
<dbReference type="GeneID" id="82255309"/>
<dbReference type="Proteomes" id="UP000183077">
    <property type="component" value="Unassembled WGS sequence"/>
</dbReference>
<dbReference type="EMBL" id="FNYS01000001">
    <property type="protein sequence ID" value="SEI48144.1"/>
    <property type="molecule type" value="Genomic_DNA"/>
</dbReference>
<evidence type="ECO:0008006" key="3">
    <source>
        <dbReference type="Google" id="ProtNLM"/>
    </source>
</evidence>
<organism evidence="1 2">
    <name type="scientific">Myroides marinus</name>
    <dbReference type="NCBI Taxonomy" id="703342"/>
    <lineage>
        <taxon>Bacteria</taxon>
        <taxon>Pseudomonadati</taxon>
        <taxon>Bacteroidota</taxon>
        <taxon>Flavobacteriia</taxon>
        <taxon>Flavobacteriales</taxon>
        <taxon>Flavobacteriaceae</taxon>
        <taxon>Myroides</taxon>
    </lineage>
</organism>
<reference evidence="1 2" key="1">
    <citation type="submission" date="2016-10" db="EMBL/GenBank/DDBJ databases">
        <authorList>
            <person name="de Groot N.N."/>
        </authorList>
    </citation>
    <scope>NUCLEOTIDE SEQUENCE [LARGE SCALE GENOMIC DNA]</scope>
    <source>
        <strain evidence="1 2">DSM 23048</strain>
    </source>
</reference>
<accession>A0A1H6R4J6</accession>
<protein>
    <recommendedName>
        <fullName evidence="3">Lipoprotein</fullName>
    </recommendedName>
</protein>
<evidence type="ECO:0000313" key="2">
    <source>
        <dbReference type="Proteomes" id="UP000183077"/>
    </source>
</evidence>